<evidence type="ECO:0000256" key="1">
    <source>
        <dbReference type="SAM" id="MobiDB-lite"/>
    </source>
</evidence>
<feature type="region of interest" description="Disordered" evidence="1">
    <location>
        <begin position="1"/>
        <end position="25"/>
    </location>
</feature>
<protein>
    <submittedName>
        <fullName evidence="2">Uncharacterized protein</fullName>
    </submittedName>
</protein>
<dbReference type="Proteomes" id="UP000247409">
    <property type="component" value="Unassembled WGS sequence"/>
</dbReference>
<evidence type="ECO:0000313" key="2">
    <source>
        <dbReference type="EMBL" id="PXF43440.1"/>
    </source>
</evidence>
<evidence type="ECO:0000313" key="3">
    <source>
        <dbReference type="Proteomes" id="UP000247409"/>
    </source>
</evidence>
<dbReference type="AlphaFoldDB" id="A0A2V3IQL3"/>
<name>A0A2V3IQL3_9FLOR</name>
<dbReference type="EMBL" id="NBIV01000125">
    <property type="protein sequence ID" value="PXF43440.1"/>
    <property type="molecule type" value="Genomic_DNA"/>
</dbReference>
<feature type="region of interest" description="Disordered" evidence="1">
    <location>
        <begin position="407"/>
        <end position="435"/>
    </location>
</feature>
<feature type="compositionally biased region" description="Basic and acidic residues" evidence="1">
    <location>
        <begin position="419"/>
        <end position="433"/>
    </location>
</feature>
<comment type="caution">
    <text evidence="2">The sequence shown here is derived from an EMBL/GenBank/DDBJ whole genome shotgun (WGS) entry which is preliminary data.</text>
</comment>
<feature type="compositionally biased region" description="Polar residues" evidence="1">
    <location>
        <begin position="1"/>
        <end position="10"/>
    </location>
</feature>
<reference evidence="2 3" key="1">
    <citation type="journal article" date="2018" name="Mol. Biol. Evol.">
        <title>Analysis of the draft genome of the red seaweed Gracilariopsis chorda provides insights into genome size evolution in Rhodophyta.</title>
        <authorList>
            <person name="Lee J."/>
            <person name="Yang E.C."/>
            <person name="Graf L."/>
            <person name="Yang J.H."/>
            <person name="Qiu H."/>
            <person name="Zel Zion U."/>
            <person name="Chan C.X."/>
            <person name="Stephens T.G."/>
            <person name="Weber A.P.M."/>
            <person name="Boo G.H."/>
            <person name="Boo S.M."/>
            <person name="Kim K.M."/>
            <person name="Shin Y."/>
            <person name="Jung M."/>
            <person name="Lee S.J."/>
            <person name="Yim H.S."/>
            <person name="Lee J.H."/>
            <person name="Bhattacharya D."/>
            <person name="Yoon H.S."/>
        </authorList>
    </citation>
    <scope>NUCLEOTIDE SEQUENCE [LARGE SCALE GENOMIC DNA]</scope>
    <source>
        <strain evidence="2 3">SKKU-2015</strain>
        <tissue evidence="2">Whole body</tissue>
    </source>
</reference>
<keyword evidence="3" id="KW-1185">Reference proteome</keyword>
<sequence>MNPYELTSPTFAPPSPPRHNRASSQPRGAFISSHWIPFDIWPRIASYITSISDLTSFLHVCRAAQKAVCLTQAPRHQSVRHNFRLCTFYIPTDLLDKVRMVHVVPPHGESLILFVDDPSSSNGVDLAWLRGSRLRRISLGLDAVPASTVTNIRFSPDGTRIAFLITLAHGALIAEGLDPLHRLRGWESQTEIFGETFDITCHPCEDCTVQIADLEADDLGFPHDLVLHTFTHVFVPEYGFDMVWRGTSDKPELAFAAMLHSSAGAATYLVRWKTFASPNESNFVFMAVIDGASIDLIHDKRHAMLSYKSTRCTSRIEIGEDAQIIFFDTTSKFGVLRFDQVDDAASSRVTRADLPNNPFINPRSSCAMGMEPQYSEQGDSSRGLHRVRTVQRTYREGCLSKQLHAGNSLTNRTSGRARARGDDMGSPDHDVARTSRMSPDGMLLCSVICNPNARIFKSGRRSPHRLIEMRSTLTGRLLYRHHIPRPRRTLRIPKHDSTPFEKSDYVARRTITFSNDSRLVLIWDTYFSSVVVSTSKRLPYVYEVETGRLVQDFCAIGSTIAYDQVQTAPDALTVYGTRVSRNRIVMDAIDVLSGLVLKTEPLTGDLMVPTCFAGHFVFTFPNQKLAIMSRGWLDTLWETTRGYLGCGWKSERRCVYTPAHSENPGDDGDQLARFTSHGIASNLNMTTSRTA</sequence>
<dbReference type="OrthoDB" id="4629at2759"/>
<organism evidence="2 3">
    <name type="scientific">Gracilariopsis chorda</name>
    <dbReference type="NCBI Taxonomy" id="448386"/>
    <lineage>
        <taxon>Eukaryota</taxon>
        <taxon>Rhodophyta</taxon>
        <taxon>Florideophyceae</taxon>
        <taxon>Rhodymeniophycidae</taxon>
        <taxon>Gracilariales</taxon>
        <taxon>Gracilariaceae</taxon>
        <taxon>Gracilariopsis</taxon>
    </lineage>
</organism>
<accession>A0A2V3IQL3</accession>
<proteinExistence type="predicted"/>
<gene>
    <name evidence="2" type="ORF">BWQ96_06830</name>
</gene>